<dbReference type="PANTHER" id="PTHR43806">
    <property type="entry name" value="PEPTIDASE S8"/>
    <property type="match status" value="1"/>
</dbReference>
<dbReference type="Gene3D" id="3.40.50.200">
    <property type="entry name" value="Peptidase S8/S53 domain"/>
    <property type="match status" value="1"/>
</dbReference>
<dbReference type="GO" id="GO:0004252">
    <property type="term" value="F:serine-type endopeptidase activity"/>
    <property type="evidence" value="ECO:0007669"/>
    <property type="project" value="UniProtKB-UniRule"/>
</dbReference>
<dbReference type="InterPro" id="IPR023828">
    <property type="entry name" value="Peptidase_S8_Ser-AS"/>
</dbReference>
<dbReference type="InterPro" id="IPR003137">
    <property type="entry name" value="PA_domain"/>
</dbReference>
<dbReference type="EMBL" id="JACHLZ010000001">
    <property type="protein sequence ID" value="MBB5832255.1"/>
    <property type="molecule type" value="Genomic_DNA"/>
</dbReference>
<feature type="signal peptide" evidence="12">
    <location>
        <begin position="1"/>
        <end position="35"/>
    </location>
</feature>
<dbReference type="SUPFAM" id="SSF52025">
    <property type="entry name" value="PA domain"/>
    <property type="match status" value="1"/>
</dbReference>
<dbReference type="InterPro" id="IPR000209">
    <property type="entry name" value="Peptidase_S8/S53_dom"/>
</dbReference>
<dbReference type="InterPro" id="IPR036852">
    <property type="entry name" value="Peptidase_S8/S53_dom_sf"/>
</dbReference>
<dbReference type="GO" id="GO:0016020">
    <property type="term" value="C:membrane"/>
    <property type="evidence" value="ECO:0007669"/>
    <property type="project" value="InterPro"/>
</dbReference>
<reference evidence="16 17" key="1">
    <citation type="submission" date="2020-08" db="EMBL/GenBank/DDBJ databases">
        <title>Sequencing the genomes of 1000 actinobacteria strains.</title>
        <authorList>
            <person name="Klenk H.-P."/>
        </authorList>
    </citation>
    <scope>NUCLEOTIDE SEQUENCE [LARGE SCALE GENOMIC DNA]</scope>
    <source>
        <strain evidence="16 17">DSM 28796</strain>
    </source>
</reference>
<dbReference type="Gene3D" id="3.50.30.30">
    <property type="match status" value="1"/>
</dbReference>
<evidence type="ECO:0000256" key="10">
    <source>
        <dbReference type="RuleBase" id="RU003355"/>
    </source>
</evidence>
<protein>
    <submittedName>
        <fullName evidence="16">Subtilisin family serine protease</fullName>
    </submittedName>
</protein>
<accession>A0A841AFZ8</accession>
<dbReference type="Gene3D" id="2.60.40.1710">
    <property type="entry name" value="Subtilisin-like superfamily"/>
    <property type="match status" value="1"/>
</dbReference>
<dbReference type="Proteomes" id="UP000588158">
    <property type="component" value="Unassembled WGS sequence"/>
</dbReference>
<evidence type="ECO:0000256" key="7">
    <source>
        <dbReference type="ARBA" id="ARBA00022825"/>
    </source>
</evidence>
<feature type="domain" description="PA" evidence="14">
    <location>
        <begin position="400"/>
        <end position="485"/>
    </location>
</feature>
<dbReference type="InterPro" id="IPR022398">
    <property type="entry name" value="Peptidase_S8_His-AS"/>
</dbReference>
<dbReference type="PROSITE" id="PS51892">
    <property type="entry name" value="SUBTILASE"/>
    <property type="match status" value="1"/>
</dbReference>
<dbReference type="InterPro" id="IPR050131">
    <property type="entry name" value="Peptidase_S8_subtilisin-like"/>
</dbReference>
<evidence type="ECO:0000256" key="4">
    <source>
        <dbReference type="ARBA" id="ARBA00022670"/>
    </source>
</evidence>
<gene>
    <name evidence="16" type="ORF">HNR70_002068</name>
</gene>
<comment type="caution">
    <text evidence="16">The sequence shown here is derived from an EMBL/GenBank/DDBJ whole genome shotgun (WGS) entry which is preliminary data.</text>
</comment>
<dbReference type="InterPro" id="IPR046450">
    <property type="entry name" value="PA_dom_sf"/>
</dbReference>
<feature type="compositionally biased region" description="Low complexity" evidence="11">
    <location>
        <begin position="376"/>
        <end position="386"/>
    </location>
</feature>
<evidence type="ECO:0000256" key="2">
    <source>
        <dbReference type="ARBA" id="ARBA00022512"/>
    </source>
</evidence>
<evidence type="ECO:0000259" key="14">
    <source>
        <dbReference type="Pfam" id="PF02225"/>
    </source>
</evidence>
<evidence type="ECO:0000256" key="9">
    <source>
        <dbReference type="PROSITE-ProRule" id="PRU01240"/>
    </source>
</evidence>
<keyword evidence="7 9" id="KW-0720">Serine protease</keyword>
<evidence type="ECO:0000256" key="12">
    <source>
        <dbReference type="SAM" id="SignalP"/>
    </source>
</evidence>
<dbReference type="Pfam" id="PF00082">
    <property type="entry name" value="Peptidase_S8"/>
    <property type="match status" value="1"/>
</dbReference>
<feature type="chain" id="PRO_5032364891" evidence="12">
    <location>
        <begin position="36"/>
        <end position="894"/>
    </location>
</feature>
<comment type="similarity">
    <text evidence="1 9 10">Belongs to the peptidase S8 family.</text>
</comment>
<evidence type="ECO:0000256" key="5">
    <source>
        <dbReference type="ARBA" id="ARBA00022729"/>
    </source>
</evidence>
<evidence type="ECO:0000259" key="15">
    <source>
        <dbReference type="Pfam" id="PF06280"/>
    </source>
</evidence>
<dbReference type="AlphaFoldDB" id="A0A841AFZ8"/>
<evidence type="ECO:0000256" key="1">
    <source>
        <dbReference type="ARBA" id="ARBA00011073"/>
    </source>
</evidence>
<organism evidence="16 17">
    <name type="scientific">Brachybacterium aquaticum</name>
    <dbReference type="NCBI Taxonomy" id="1432564"/>
    <lineage>
        <taxon>Bacteria</taxon>
        <taxon>Bacillati</taxon>
        <taxon>Actinomycetota</taxon>
        <taxon>Actinomycetes</taxon>
        <taxon>Micrococcales</taxon>
        <taxon>Dermabacteraceae</taxon>
        <taxon>Brachybacterium</taxon>
    </lineage>
</organism>
<keyword evidence="5 12" id="KW-0732">Signal</keyword>
<keyword evidence="4 9" id="KW-0645">Protease</keyword>
<evidence type="ECO:0000256" key="3">
    <source>
        <dbReference type="ARBA" id="ARBA00022525"/>
    </source>
</evidence>
<feature type="active site" description="Charge relay system" evidence="8 9">
    <location>
        <position position="556"/>
    </location>
</feature>
<dbReference type="RefSeq" id="WP_221421123.1">
    <property type="nucleotide sequence ID" value="NZ_JACHLZ010000001.1"/>
</dbReference>
<dbReference type="GO" id="GO:0006508">
    <property type="term" value="P:proteolysis"/>
    <property type="evidence" value="ECO:0007669"/>
    <property type="project" value="UniProtKB-KW"/>
</dbReference>
<feature type="domain" description="C5a peptidase/Subtilisin-like protease SBT2-like Fn3-like" evidence="15">
    <location>
        <begin position="632"/>
        <end position="732"/>
    </location>
</feature>
<name>A0A841AFZ8_9MICO</name>
<feature type="region of interest" description="Disordered" evidence="11">
    <location>
        <begin position="376"/>
        <end position="397"/>
    </location>
</feature>
<dbReference type="InterPro" id="IPR015500">
    <property type="entry name" value="Peptidase_S8_subtilisin-rel"/>
</dbReference>
<keyword evidence="17" id="KW-1185">Reference proteome</keyword>
<feature type="domain" description="Peptidase S8/S53" evidence="13">
    <location>
        <begin position="179"/>
        <end position="612"/>
    </location>
</feature>
<dbReference type="SUPFAM" id="SSF52743">
    <property type="entry name" value="Subtilisin-like"/>
    <property type="match status" value="1"/>
</dbReference>
<dbReference type="PROSITE" id="PS00138">
    <property type="entry name" value="SUBTILASE_SER"/>
    <property type="match status" value="1"/>
</dbReference>
<dbReference type="Pfam" id="PF02225">
    <property type="entry name" value="PA"/>
    <property type="match status" value="1"/>
</dbReference>
<feature type="active site" description="Charge relay system" evidence="8 9">
    <location>
        <position position="246"/>
    </location>
</feature>
<proteinExistence type="inferred from homology"/>
<dbReference type="PROSITE" id="PS00137">
    <property type="entry name" value="SUBTILASE_HIS"/>
    <property type="match status" value="1"/>
</dbReference>
<evidence type="ECO:0000256" key="8">
    <source>
        <dbReference type="PIRSR" id="PIRSR615500-1"/>
    </source>
</evidence>
<feature type="active site" description="Charge relay system" evidence="8 9">
    <location>
        <position position="188"/>
    </location>
</feature>
<keyword evidence="6 9" id="KW-0378">Hydrolase</keyword>
<evidence type="ECO:0000256" key="6">
    <source>
        <dbReference type="ARBA" id="ARBA00022801"/>
    </source>
</evidence>
<keyword evidence="2" id="KW-0134">Cell wall</keyword>
<dbReference type="InterPro" id="IPR023827">
    <property type="entry name" value="Peptidase_S8_Asp-AS"/>
</dbReference>
<evidence type="ECO:0000313" key="16">
    <source>
        <dbReference type="EMBL" id="MBB5832255.1"/>
    </source>
</evidence>
<dbReference type="PROSITE" id="PS00136">
    <property type="entry name" value="SUBTILASE_ASP"/>
    <property type="match status" value="1"/>
</dbReference>
<evidence type="ECO:0000313" key="17">
    <source>
        <dbReference type="Proteomes" id="UP000588158"/>
    </source>
</evidence>
<evidence type="ECO:0000259" key="13">
    <source>
        <dbReference type="Pfam" id="PF00082"/>
    </source>
</evidence>
<evidence type="ECO:0000256" key="11">
    <source>
        <dbReference type="SAM" id="MobiDB-lite"/>
    </source>
</evidence>
<dbReference type="PANTHER" id="PTHR43806:SF65">
    <property type="entry name" value="SERINE PROTEASE APRX"/>
    <property type="match status" value="1"/>
</dbReference>
<dbReference type="PRINTS" id="PR00723">
    <property type="entry name" value="SUBTILISIN"/>
</dbReference>
<dbReference type="InterPro" id="IPR010435">
    <property type="entry name" value="C5a/SBT2-like_Fn3"/>
</dbReference>
<keyword evidence="3" id="KW-0964">Secreted</keyword>
<dbReference type="Pfam" id="PF06280">
    <property type="entry name" value="fn3_5"/>
    <property type="match status" value="1"/>
</dbReference>
<sequence length="894" mass="92134">MPLHRSDLPRPRGALAATAGAALVAGLLATPPALADGAGPELLGTASDLGVDVTPPQEVIDAGQTPISGRWLVEVEGDPTLRGGSATSAENSQKKVRERAAAASIPLEVQETFTSGWNGMSVAMDDADVEKLRAVSGVRAVYPVLEVPAPAPVDATPQDVNANDMTGVSQVQQVDGLNGQGVTVAVIDSGIDYNNPDLGGSGVNDETADFPGTRVVGGYDLVGDDYDASKGLAPVPDQYPDDCGGHGTHVAGIIGAHGEVIGVAPKVDLLSYRVFGCNGSSDTEIILEAMERAMEDGADVVNMSLGASFMTWQDYPTSQMSDLLSANGVTMVISAGNEGESGTFSSGSPGVSASAITVASVDNAVRQSPYGTAAGAPRAYSAASGAPQPPTSGELALVSAGAPDTDAARACDPSAVTPATGPGQALLIERGVCSFREKALAGEQAGYDAVILYDNQPGAVNPTVEGDPALTIPVVMLTQADGLALQEALAAGAVTWTWESDTTSLENETGGLVSDFSSYGLTAELQLKPDIAAPGGSIWSTLPLEEGGHGSMSGTSMAAPHVAGAAALLLQARPELSPQDVKTAMMNSADPLTWSLITDMGYLEPVHRQGAGLLNMVGAVHATTRVEQPSISLGEGEAGPKSVTLTVTNDSDVEKTYDVGVQDGIATGAPTSDPAFYDAPATFESSATTVTVPANGSADITVTIGEDFGEDGIIYGGWVTLTGADDDLVVPFAGLSGDYQALAAFDDMGMDLPTLGASTGDGYIGFVREDGHTYTMKNGDVPYLVYGFAYPVERVEITAYEVGNKGKLKNVNPSVGTIVAEDHLGRSPEPEIWTWDGSYALKNDKSKFVKDGEYVLEMKVLRALGDPKNPAHWDTYTSPTFTVKYSEKPKPGSH</sequence>